<dbReference type="InterPro" id="IPR051795">
    <property type="entry name" value="Glycosyl_Hydrlase_43"/>
</dbReference>
<dbReference type="GO" id="GO:0005975">
    <property type="term" value="P:carbohydrate metabolic process"/>
    <property type="evidence" value="ECO:0007669"/>
    <property type="project" value="InterPro"/>
</dbReference>
<dbReference type="Pfam" id="PF00754">
    <property type="entry name" value="F5_F8_type_C"/>
    <property type="match status" value="1"/>
</dbReference>
<dbReference type="RefSeq" id="WP_145670021.1">
    <property type="nucleotide sequence ID" value="NZ_VIWO01000003.1"/>
</dbReference>
<proteinExistence type="inferred from homology"/>
<dbReference type="Gene3D" id="2.60.120.260">
    <property type="entry name" value="Galactose-binding domain-like"/>
    <property type="match status" value="1"/>
</dbReference>
<dbReference type="AlphaFoldDB" id="A0A561PUG1"/>
<dbReference type="SUPFAM" id="SSF49265">
    <property type="entry name" value="Fibronectin type III"/>
    <property type="match status" value="1"/>
</dbReference>
<evidence type="ECO:0000259" key="6">
    <source>
        <dbReference type="PROSITE" id="PS50853"/>
    </source>
</evidence>
<keyword evidence="2 4" id="KW-0378">Hydrolase</keyword>
<dbReference type="InterPro" id="IPR000421">
    <property type="entry name" value="FA58C"/>
</dbReference>
<dbReference type="EMBL" id="VIWO01000003">
    <property type="protein sequence ID" value="TWF41740.1"/>
    <property type="molecule type" value="Genomic_DNA"/>
</dbReference>
<dbReference type="PANTHER" id="PTHR42812:SF12">
    <property type="entry name" value="BETA-XYLOSIDASE-RELATED"/>
    <property type="match status" value="1"/>
</dbReference>
<dbReference type="InterPro" id="IPR036116">
    <property type="entry name" value="FN3_sf"/>
</dbReference>
<dbReference type="Proteomes" id="UP000320811">
    <property type="component" value="Unassembled WGS sequence"/>
</dbReference>
<dbReference type="PROSITE" id="PS50853">
    <property type="entry name" value="FN3"/>
    <property type="match status" value="1"/>
</dbReference>
<gene>
    <name evidence="7" type="ORF">FHW36_103544</name>
</gene>
<dbReference type="Pfam" id="PF04616">
    <property type="entry name" value="Glyco_hydro_43"/>
    <property type="match status" value="1"/>
</dbReference>
<feature type="domain" description="Fibronectin type-III" evidence="6">
    <location>
        <begin position="484"/>
        <end position="564"/>
    </location>
</feature>
<evidence type="ECO:0000259" key="5">
    <source>
        <dbReference type="PROSITE" id="PS50022"/>
    </source>
</evidence>
<dbReference type="PANTHER" id="PTHR42812">
    <property type="entry name" value="BETA-XYLOSIDASE"/>
    <property type="match status" value="1"/>
</dbReference>
<dbReference type="PROSITE" id="PS50022">
    <property type="entry name" value="FA58C_3"/>
    <property type="match status" value="1"/>
</dbReference>
<dbReference type="CDD" id="cd08982">
    <property type="entry name" value="GH43-like"/>
    <property type="match status" value="1"/>
</dbReference>
<dbReference type="InterPro" id="IPR003961">
    <property type="entry name" value="FN3_dom"/>
</dbReference>
<evidence type="ECO:0000256" key="4">
    <source>
        <dbReference type="RuleBase" id="RU361187"/>
    </source>
</evidence>
<dbReference type="Gene3D" id="2.60.40.10">
    <property type="entry name" value="Immunoglobulins"/>
    <property type="match status" value="1"/>
</dbReference>
<comment type="caution">
    <text evidence="7">The sequence shown here is derived from an EMBL/GenBank/DDBJ whole genome shotgun (WGS) entry which is preliminary data.</text>
</comment>
<keyword evidence="8" id="KW-1185">Reference proteome</keyword>
<reference evidence="7 8" key="1">
    <citation type="submission" date="2019-06" db="EMBL/GenBank/DDBJ databases">
        <title>Sorghum-associated microbial communities from plants grown in Nebraska, USA.</title>
        <authorList>
            <person name="Schachtman D."/>
        </authorList>
    </citation>
    <scope>NUCLEOTIDE SEQUENCE [LARGE SCALE GENOMIC DNA]</scope>
    <source>
        <strain evidence="7 8">1209</strain>
    </source>
</reference>
<organism evidence="7 8">
    <name type="scientific">Chitinophaga polysaccharea</name>
    <dbReference type="NCBI Taxonomy" id="1293035"/>
    <lineage>
        <taxon>Bacteria</taxon>
        <taxon>Pseudomonadati</taxon>
        <taxon>Bacteroidota</taxon>
        <taxon>Chitinophagia</taxon>
        <taxon>Chitinophagales</taxon>
        <taxon>Chitinophagaceae</taxon>
        <taxon>Chitinophaga</taxon>
    </lineage>
</organism>
<dbReference type="CDD" id="cd00063">
    <property type="entry name" value="FN3"/>
    <property type="match status" value="1"/>
</dbReference>
<evidence type="ECO:0000256" key="1">
    <source>
        <dbReference type="ARBA" id="ARBA00009865"/>
    </source>
</evidence>
<feature type="domain" description="F5/8 type C" evidence="5">
    <location>
        <begin position="323"/>
        <end position="477"/>
    </location>
</feature>
<dbReference type="SUPFAM" id="SSF75005">
    <property type="entry name" value="Arabinanase/levansucrase/invertase"/>
    <property type="match status" value="1"/>
</dbReference>
<comment type="similarity">
    <text evidence="1 4">Belongs to the glycosyl hydrolase 43 family.</text>
</comment>
<evidence type="ECO:0000313" key="8">
    <source>
        <dbReference type="Proteomes" id="UP000320811"/>
    </source>
</evidence>
<protein>
    <submittedName>
        <fullName evidence="7">Glycosyl hydrolase family 43</fullName>
    </submittedName>
</protein>
<sequence>MKIKNLVIGGCLLLSSITGWSQQSSTFCNPLNLNYRFAYGNDSYREAADPVIHLFKGKYYLYASKSGGYWTSDNMLQWKYLPCTTLPVEDYAPAVATIRDTVFFIASQGNAQLYYSTDPQKDNWKVYNAYFPIHMTDPALFRDDDGRVYFYYGCSATNPIMGVELNPNNYLDTIGTPQELITHRFREHGWEEPGENNDKGKAGWNEGSWMNKYKGKYYLQYAAPGTEFKGYGDGVYIADKPLGPFTYMDNSPFSYKPGGFIDGAGHGNTFMDKYGNYWHSATMTISVRHMFERRIGLFPAFFDEQGQLHCLTAFGDYPMTMPNRKMDFGKSSLFTGWMLLSYHKKITASSSLPGHEPALAADENVRTWWSADTGHAGQWLQMDLGKICAVHALQVNFADQDSHLSAIDSIKPYRYKIEGSADAQHWYMLTDKTGNNANITHDYITLAKQVNTRYIRVTAVQVPDGYFSLSDLRVFGKAPGRLPAVVNQVLINRDSADSRHAEVSWQADKSATGYVVYYGTTPASLYTAVMVYGDHRLRLTGLNKQVPYYFRVDAFNECGVSRGK</sequence>
<keyword evidence="3 4" id="KW-0326">Glycosidase</keyword>
<dbReference type="OrthoDB" id="9801455at2"/>
<dbReference type="InterPro" id="IPR023296">
    <property type="entry name" value="Glyco_hydro_beta-prop_sf"/>
</dbReference>
<accession>A0A561PUG1</accession>
<evidence type="ECO:0000313" key="7">
    <source>
        <dbReference type="EMBL" id="TWF41740.1"/>
    </source>
</evidence>
<dbReference type="SMART" id="SM00060">
    <property type="entry name" value="FN3"/>
    <property type="match status" value="1"/>
</dbReference>
<name>A0A561PUG1_9BACT</name>
<evidence type="ECO:0000256" key="2">
    <source>
        <dbReference type="ARBA" id="ARBA00022801"/>
    </source>
</evidence>
<dbReference type="InterPro" id="IPR008979">
    <property type="entry name" value="Galactose-bd-like_sf"/>
</dbReference>
<dbReference type="GO" id="GO:0004553">
    <property type="term" value="F:hydrolase activity, hydrolyzing O-glycosyl compounds"/>
    <property type="evidence" value="ECO:0007669"/>
    <property type="project" value="InterPro"/>
</dbReference>
<dbReference type="SUPFAM" id="SSF49785">
    <property type="entry name" value="Galactose-binding domain-like"/>
    <property type="match status" value="1"/>
</dbReference>
<evidence type="ECO:0000256" key="3">
    <source>
        <dbReference type="ARBA" id="ARBA00023295"/>
    </source>
</evidence>
<dbReference type="Gene3D" id="2.115.10.20">
    <property type="entry name" value="Glycosyl hydrolase domain, family 43"/>
    <property type="match status" value="1"/>
</dbReference>
<dbReference type="InterPro" id="IPR013783">
    <property type="entry name" value="Ig-like_fold"/>
</dbReference>
<dbReference type="InterPro" id="IPR006710">
    <property type="entry name" value="Glyco_hydro_43"/>
</dbReference>